<organism evidence="2 3">
    <name type="scientific">Elsinoe australis</name>
    <dbReference type="NCBI Taxonomy" id="40998"/>
    <lineage>
        <taxon>Eukaryota</taxon>
        <taxon>Fungi</taxon>
        <taxon>Dikarya</taxon>
        <taxon>Ascomycota</taxon>
        <taxon>Pezizomycotina</taxon>
        <taxon>Dothideomycetes</taxon>
        <taxon>Dothideomycetidae</taxon>
        <taxon>Myriangiales</taxon>
        <taxon>Elsinoaceae</taxon>
        <taxon>Elsinoe</taxon>
    </lineage>
</organism>
<gene>
    <name evidence="2" type="ORF">C1H76_8165</name>
</gene>
<name>A0A4U7AP38_9PEZI</name>
<protein>
    <submittedName>
        <fullName evidence="2">Uncharacterized protein</fullName>
    </submittedName>
</protein>
<dbReference type="EMBL" id="PTQR01000110">
    <property type="protein sequence ID" value="TKX19659.1"/>
    <property type="molecule type" value="Genomic_DNA"/>
</dbReference>
<dbReference type="AlphaFoldDB" id="A0A4U7AP38"/>
<evidence type="ECO:0000313" key="3">
    <source>
        <dbReference type="Proteomes" id="UP000308133"/>
    </source>
</evidence>
<feature type="compositionally biased region" description="Basic residues" evidence="1">
    <location>
        <begin position="1"/>
        <end position="13"/>
    </location>
</feature>
<dbReference type="Proteomes" id="UP000308133">
    <property type="component" value="Unassembled WGS sequence"/>
</dbReference>
<reference evidence="2 3" key="1">
    <citation type="submission" date="2018-02" db="EMBL/GenBank/DDBJ databases">
        <title>Draft genome sequences of Elsinoe sp., causing black scab on jojoba.</title>
        <authorList>
            <person name="Stodart B."/>
            <person name="Jeffress S."/>
            <person name="Ash G."/>
            <person name="Arun Chinnappa K."/>
        </authorList>
    </citation>
    <scope>NUCLEOTIDE SEQUENCE [LARGE SCALE GENOMIC DNA]</scope>
    <source>
        <strain evidence="2 3">Hillstone_2</strain>
    </source>
</reference>
<accession>A0A4U7AP38</accession>
<proteinExistence type="predicted"/>
<evidence type="ECO:0000256" key="1">
    <source>
        <dbReference type="SAM" id="MobiDB-lite"/>
    </source>
</evidence>
<feature type="compositionally biased region" description="Low complexity" evidence="1">
    <location>
        <begin position="14"/>
        <end position="32"/>
    </location>
</feature>
<evidence type="ECO:0000313" key="2">
    <source>
        <dbReference type="EMBL" id="TKX19659.1"/>
    </source>
</evidence>
<sequence>MSLDRRRGRRRRMTSPPATSTAGKAATTTPKPQRSYILDDTGGRDCHRSRTPVMAGLTAGQVIINLKRQQSTVLIVRRAVLLLPRNFSNLPILMKFFEIQYYSTCGPAIG</sequence>
<feature type="region of interest" description="Disordered" evidence="1">
    <location>
        <begin position="1"/>
        <end position="45"/>
    </location>
</feature>
<comment type="caution">
    <text evidence="2">The sequence shown here is derived from an EMBL/GenBank/DDBJ whole genome shotgun (WGS) entry which is preliminary data.</text>
</comment>